<accession>A0ABS1CIF9</accession>
<dbReference type="Proteomes" id="UP000748752">
    <property type="component" value="Unassembled WGS sequence"/>
</dbReference>
<protein>
    <submittedName>
        <fullName evidence="2">NAD/FAD-binding protein</fullName>
    </submittedName>
</protein>
<keyword evidence="3" id="KW-1185">Reference proteome</keyword>
<dbReference type="Pfam" id="PF01593">
    <property type="entry name" value="Amino_oxidase"/>
    <property type="match status" value="1"/>
</dbReference>
<dbReference type="InterPro" id="IPR050464">
    <property type="entry name" value="Zeta_carotene_desat/Oxidored"/>
</dbReference>
<dbReference type="PANTHER" id="PTHR42923:SF17">
    <property type="entry name" value="AMINE OXIDASE DOMAIN-CONTAINING PROTEIN"/>
    <property type="match status" value="1"/>
</dbReference>
<evidence type="ECO:0000259" key="1">
    <source>
        <dbReference type="Pfam" id="PF01593"/>
    </source>
</evidence>
<dbReference type="RefSeq" id="WP_200238325.1">
    <property type="nucleotide sequence ID" value="NZ_NRRV01000030.1"/>
</dbReference>
<evidence type="ECO:0000313" key="2">
    <source>
        <dbReference type="EMBL" id="MBK1631697.1"/>
    </source>
</evidence>
<proteinExistence type="predicted"/>
<organism evidence="2 3">
    <name type="scientific">Thiohalocapsa halophila</name>
    <dbReference type="NCBI Taxonomy" id="69359"/>
    <lineage>
        <taxon>Bacteria</taxon>
        <taxon>Pseudomonadati</taxon>
        <taxon>Pseudomonadota</taxon>
        <taxon>Gammaproteobacteria</taxon>
        <taxon>Chromatiales</taxon>
        <taxon>Chromatiaceae</taxon>
        <taxon>Thiohalocapsa</taxon>
    </lineage>
</organism>
<feature type="domain" description="Amine oxidase" evidence="1">
    <location>
        <begin position="12"/>
        <end position="414"/>
    </location>
</feature>
<gene>
    <name evidence="2" type="ORF">CKO31_13260</name>
</gene>
<sequence>MSERICVVGSGIAGLASAWLLSHRHQVTLVEKNDYFGGHTNTVMVDEDGERVPVDTGFIVYNTSNYPMLVRLFERLGVPTQESDMSFAASIGPGRLEYAGDNLNTIFAQRRNALSPRFLRMLVDIFRFGARCRHCLVHSTFDGRSLGEFLADEGLGDAFRDHYLLPMAAAIWSCPTAAMLDFPAESLARFFDNHRLLSPLERPLWRSVAGGSHTYVKRIRNALGPQRMLADGAVGVQRDGDGLCVRLASGRRLAVDRVVLATHADQALALLEQPTADERRLLGCFRYQPNRTFLHTDTRLMPRRRSVWSAWNYLAAEDAAGTAAVSVTYWMNKLQGLQTRRDYLVSLNPLQEPDPAQVIATMTYDHPVFDQAAMDAQRELHRLQGAAGVYYCGSYHGYGFHEDALRAAVDVAGRLGVDTDWITGTAAAPAAEAPVPVPAGAPA</sequence>
<dbReference type="SUPFAM" id="SSF51905">
    <property type="entry name" value="FAD/NAD(P)-binding domain"/>
    <property type="match status" value="1"/>
</dbReference>
<dbReference type="PANTHER" id="PTHR42923">
    <property type="entry name" value="PROTOPORPHYRINOGEN OXIDASE"/>
    <property type="match status" value="1"/>
</dbReference>
<dbReference type="Gene3D" id="3.30.70.1990">
    <property type="match status" value="1"/>
</dbReference>
<dbReference type="EMBL" id="NRRV01000030">
    <property type="protein sequence ID" value="MBK1631697.1"/>
    <property type="molecule type" value="Genomic_DNA"/>
</dbReference>
<name>A0ABS1CIF9_9GAMM</name>
<comment type="caution">
    <text evidence="2">The sequence shown here is derived from an EMBL/GenBank/DDBJ whole genome shotgun (WGS) entry which is preliminary data.</text>
</comment>
<dbReference type="Gene3D" id="1.10.405.20">
    <property type="match status" value="1"/>
</dbReference>
<reference evidence="2 3" key="1">
    <citation type="journal article" date="2020" name="Microorganisms">
        <title>Osmotic Adaptation and Compatible Solute Biosynthesis of Phototrophic Bacteria as Revealed from Genome Analyses.</title>
        <authorList>
            <person name="Imhoff J.F."/>
            <person name="Rahn T."/>
            <person name="Kunzel S."/>
            <person name="Keller A."/>
            <person name="Neulinger S.C."/>
        </authorList>
    </citation>
    <scope>NUCLEOTIDE SEQUENCE [LARGE SCALE GENOMIC DNA]</scope>
    <source>
        <strain evidence="2 3">DSM 6210</strain>
    </source>
</reference>
<evidence type="ECO:0000313" key="3">
    <source>
        <dbReference type="Proteomes" id="UP000748752"/>
    </source>
</evidence>
<dbReference type="Gene3D" id="3.50.50.60">
    <property type="entry name" value="FAD/NAD(P)-binding domain"/>
    <property type="match status" value="1"/>
</dbReference>
<dbReference type="InterPro" id="IPR002937">
    <property type="entry name" value="Amino_oxidase"/>
</dbReference>
<dbReference type="InterPro" id="IPR036188">
    <property type="entry name" value="FAD/NAD-bd_sf"/>
</dbReference>